<proteinExistence type="predicted"/>
<dbReference type="Proteomes" id="UP000297703">
    <property type="component" value="Unassembled WGS sequence"/>
</dbReference>
<reference evidence="2 3" key="2">
    <citation type="submission" date="2019-04" db="EMBL/GenBank/DDBJ databases">
        <title>The genome sequence of big-headed turtle.</title>
        <authorList>
            <person name="Gong S."/>
        </authorList>
    </citation>
    <scope>NUCLEOTIDE SEQUENCE [LARGE SCALE GENOMIC DNA]</scope>
    <source>
        <strain evidence="2">DO16091913</strain>
        <tissue evidence="2">Muscle</tissue>
    </source>
</reference>
<protein>
    <submittedName>
        <fullName evidence="2">Putative proline--tRNA ligase, mitochondrial</fullName>
    </submittedName>
</protein>
<evidence type="ECO:0000313" key="2">
    <source>
        <dbReference type="EMBL" id="TFK10762.1"/>
    </source>
</evidence>
<feature type="chain" id="PRO_5020040807" evidence="1">
    <location>
        <begin position="30"/>
        <end position="163"/>
    </location>
</feature>
<keyword evidence="1" id="KW-0732">Signal</keyword>
<keyword evidence="2" id="KW-0436">Ligase</keyword>
<keyword evidence="3" id="KW-1185">Reference proteome</keyword>
<gene>
    <name evidence="2" type="ORF">DR999_PMT06171</name>
</gene>
<accession>A0A4D9EU81</accession>
<reference evidence="2 3" key="1">
    <citation type="submission" date="2019-04" db="EMBL/GenBank/DDBJ databases">
        <title>Draft genome of the big-headed turtle Platysternon megacephalum.</title>
        <authorList>
            <person name="Gong S."/>
        </authorList>
    </citation>
    <scope>NUCLEOTIDE SEQUENCE [LARGE SCALE GENOMIC DNA]</scope>
    <source>
        <strain evidence="2">DO16091913</strain>
        <tissue evidence="2">Muscle</tissue>
    </source>
</reference>
<evidence type="ECO:0000256" key="1">
    <source>
        <dbReference type="SAM" id="SignalP"/>
    </source>
</evidence>
<dbReference type="EMBL" id="QXTE01000039">
    <property type="protein sequence ID" value="TFK10762.1"/>
    <property type="molecule type" value="Genomic_DNA"/>
</dbReference>
<evidence type="ECO:0000313" key="3">
    <source>
        <dbReference type="Proteomes" id="UP000297703"/>
    </source>
</evidence>
<dbReference type="AlphaFoldDB" id="A0A4D9EU81"/>
<organism evidence="2 3">
    <name type="scientific">Platysternon megacephalum</name>
    <name type="common">big-headed turtle</name>
    <dbReference type="NCBI Taxonomy" id="55544"/>
    <lineage>
        <taxon>Eukaryota</taxon>
        <taxon>Metazoa</taxon>
        <taxon>Chordata</taxon>
        <taxon>Craniata</taxon>
        <taxon>Vertebrata</taxon>
        <taxon>Euteleostomi</taxon>
        <taxon>Archelosauria</taxon>
        <taxon>Testudinata</taxon>
        <taxon>Testudines</taxon>
        <taxon>Cryptodira</taxon>
        <taxon>Durocryptodira</taxon>
        <taxon>Testudinoidea</taxon>
        <taxon>Platysternidae</taxon>
        <taxon>Platysternon</taxon>
    </lineage>
</organism>
<dbReference type="GO" id="GO:0016874">
    <property type="term" value="F:ligase activity"/>
    <property type="evidence" value="ECO:0007669"/>
    <property type="project" value="UniProtKB-KW"/>
</dbReference>
<feature type="signal peptide" evidence="1">
    <location>
        <begin position="1"/>
        <end position="29"/>
    </location>
</feature>
<comment type="caution">
    <text evidence="2">The sequence shown here is derived from an EMBL/GenBank/DDBJ whole genome shotgun (WGS) entry which is preliminary data.</text>
</comment>
<sequence length="163" mass="17716">MSQLKAGQLVLGCLAFLLSWLAVLQNCLSHKKGLLSAHSSSAGSRVKRHISQQKGMSTRFEIPALEPEFSTFQTRGLKRDRMDPAPHLSTAAGESIRDQTAFPAERLKKAHHSNLQMGTGLHHPPWENGGVGYSCLDQRAFFPTSLQQSAVPSAEVAAFSGVH</sequence>
<name>A0A4D9EU81_9SAUR</name>